<feature type="transmembrane region" description="Helical" evidence="1">
    <location>
        <begin position="23"/>
        <end position="46"/>
    </location>
</feature>
<name>A0A6C0EKJ8_9ZZZZ</name>
<accession>A0A6C0EKJ8</accession>
<feature type="transmembrane region" description="Helical" evidence="1">
    <location>
        <begin position="58"/>
        <end position="76"/>
    </location>
</feature>
<protein>
    <submittedName>
        <fullName evidence="2">Uncharacterized protein</fullName>
    </submittedName>
</protein>
<keyword evidence="1" id="KW-0472">Membrane</keyword>
<sequence length="78" mass="9164">MHTQEEIKEKETKLYNKNKNHQLVIQTVLFSLLVYILFSPVCVSLVNKYNTLKLDSHFILASIFGIIYIVIMKCYIVK</sequence>
<reference evidence="2" key="1">
    <citation type="journal article" date="2020" name="Nature">
        <title>Giant virus diversity and host interactions through global metagenomics.</title>
        <authorList>
            <person name="Schulz F."/>
            <person name="Roux S."/>
            <person name="Paez-Espino D."/>
            <person name="Jungbluth S."/>
            <person name="Walsh D.A."/>
            <person name="Denef V.J."/>
            <person name="McMahon K.D."/>
            <person name="Konstantinidis K.T."/>
            <person name="Eloe-Fadrosh E.A."/>
            <person name="Kyrpides N.C."/>
            <person name="Woyke T."/>
        </authorList>
    </citation>
    <scope>NUCLEOTIDE SEQUENCE</scope>
    <source>
        <strain evidence="2">GVMAG-M-3300000115-19</strain>
    </source>
</reference>
<evidence type="ECO:0000313" key="2">
    <source>
        <dbReference type="EMBL" id="QHT27895.1"/>
    </source>
</evidence>
<keyword evidence="1" id="KW-1133">Transmembrane helix</keyword>
<proteinExistence type="predicted"/>
<dbReference type="AlphaFoldDB" id="A0A6C0EKJ8"/>
<keyword evidence="1" id="KW-0812">Transmembrane</keyword>
<organism evidence="2">
    <name type="scientific">viral metagenome</name>
    <dbReference type="NCBI Taxonomy" id="1070528"/>
    <lineage>
        <taxon>unclassified sequences</taxon>
        <taxon>metagenomes</taxon>
        <taxon>organismal metagenomes</taxon>
    </lineage>
</organism>
<dbReference type="EMBL" id="MN738844">
    <property type="protein sequence ID" value="QHT27895.1"/>
    <property type="molecule type" value="Genomic_DNA"/>
</dbReference>
<evidence type="ECO:0000256" key="1">
    <source>
        <dbReference type="SAM" id="Phobius"/>
    </source>
</evidence>